<dbReference type="SUPFAM" id="SSF55729">
    <property type="entry name" value="Acyl-CoA N-acyltransferases (Nat)"/>
    <property type="match status" value="1"/>
</dbReference>
<dbReference type="Gene3D" id="3.40.630.30">
    <property type="match status" value="1"/>
</dbReference>
<evidence type="ECO:0000313" key="3">
    <source>
        <dbReference type="EMBL" id="NSG83863.1"/>
    </source>
</evidence>
<dbReference type="Pfam" id="PF14268">
    <property type="entry name" value="YoaP"/>
    <property type="match status" value="1"/>
</dbReference>
<dbReference type="InterPro" id="IPR025685">
    <property type="entry name" value="YoaP-like_dom"/>
</dbReference>
<dbReference type="InterPro" id="IPR000182">
    <property type="entry name" value="GNAT_dom"/>
</dbReference>
<gene>
    <name evidence="3" type="ORF">G5B17_00110</name>
</gene>
<comment type="caution">
    <text evidence="3">The sequence shown here is derived from an EMBL/GenBank/DDBJ whole genome shotgun (WGS) entry which is preliminary data.</text>
</comment>
<dbReference type="RefSeq" id="WP_148462030.1">
    <property type="nucleotide sequence ID" value="NZ_JAAITS010000001.1"/>
</dbReference>
<dbReference type="EMBL" id="JAAITS010000001">
    <property type="protein sequence ID" value="NSG83863.1"/>
    <property type="molecule type" value="Genomic_DNA"/>
</dbReference>
<reference evidence="3 4" key="1">
    <citation type="journal article" date="2020" name="Cell Host Microbe">
        <title>Functional and Genomic Variation between Human-Derived Isolates of Lachnospiraceae Reveals Inter- and Intra-Species Diversity.</title>
        <authorList>
            <person name="Sorbara M.T."/>
            <person name="Littmann E.R."/>
            <person name="Fontana E."/>
            <person name="Moody T.U."/>
            <person name="Kohout C.E."/>
            <person name="Gjonbalaj M."/>
            <person name="Eaton V."/>
            <person name="Seok R."/>
            <person name="Leiner I.M."/>
            <person name="Pamer E.G."/>
        </authorList>
    </citation>
    <scope>NUCLEOTIDE SEQUENCE [LARGE SCALE GENOMIC DNA]</scope>
    <source>
        <strain evidence="3 4">MSK.17.74</strain>
    </source>
</reference>
<keyword evidence="4" id="KW-1185">Reference proteome</keyword>
<organism evidence="3 4">
    <name type="scientific">Blautia faecis</name>
    <dbReference type="NCBI Taxonomy" id="871665"/>
    <lineage>
        <taxon>Bacteria</taxon>
        <taxon>Bacillati</taxon>
        <taxon>Bacillota</taxon>
        <taxon>Clostridia</taxon>
        <taxon>Lachnospirales</taxon>
        <taxon>Lachnospiraceae</taxon>
        <taxon>Blautia</taxon>
    </lineage>
</organism>
<dbReference type="Proteomes" id="UP001644719">
    <property type="component" value="Unassembled WGS sequence"/>
</dbReference>
<evidence type="ECO:0000259" key="1">
    <source>
        <dbReference type="Pfam" id="PF00583"/>
    </source>
</evidence>
<accession>A0ABX2H2W0</accession>
<feature type="domain" description="YoaP-like" evidence="2">
    <location>
        <begin position="200"/>
        <end position="240"/>
    </location>
</feature>
<dbReference type="InterPro" id="IPR016181">
    <property type="entry name" value="Acyl_CoA_acyltransferase"/>
</dbReference>
<evidence type="ECO:0000259" key="2">
    <source>
        <dbReference type="Pfam" id="PF14268"/>
    </source>
</evidence>
<sequence>MHYIRITKENIDKEHICCAMSGKNSIVKKEWLKQRFEEGLVFYRSAERGKCFIEYIPAENAWVPIDADGYIYINCLWVSGSMKGHGYSNDLLNECIRDAKEQGKKGICILSSEGRKKEFLADPKYLKFKGFSVADTSDCGITLMYLPFDTDTEPPKFKECARHPKVEEEGFVLYYTDQCPFTCYWVPRVAEVAKEHNISFRVIHVTSREAAQNVPAPVTTYALFRDGRFLTQGIQSDKKFLALVGRESDRK</sequence>
<dbReference type="Pfam" id="PF00583">
    <property type="entry name" value="Acetyltransf_1"/>
    <property type="match status" value="1"/>
</dbReference>
<evidence type="ECO:0000313" key="4">
    <source>
        <dbReference type="Proteomes" id="UP001644719"/>
    </source>
</evidence>
<protein>
    <submittedName>
        <fullName evidence="3">GNAT family N-acetyltransferase</fullName>
    </submittedName>
</protein>
<dbReference type="CDD" id="cd04301">
    <property type="entry name" value="NAT_SF"/>
    <property type="match status" value="1"/>
</dbReference>
<feature type="domain" description="N-acetyltransferase" evidence="1">
    <location>
        <begin position="35"/>
        <end position="107"/>
    </location>
</feature>
<name>A0ABX2H2W0_9FIRM</name>
<proteinExistence type="predicted"/>